<dbReference type="PANTHER" id="PTHR10458">
    <property type="entry name" value="PEPTIDE DEFORMYLASE"/>
    <property type="match status" value="1"/>
</dbReference>
<dbReference type="InterPro" id="IPR023635">
    <property type="entry name" value="Peptide_deformylase"/>
</dbReference>
<keyword evidence="2" id="KW-0479">Metal-binding</keyword>
<dbReference type="AlphaFoldDB" id="A0A0D1EEF8"/>
<dbReference type="GO" id="GO:0042586">
    <property type="term" value="F:peptide deformylase activity"/>
    <property type="evidence" value="ECO:0007669"/>
    <property type="project" value="UniProtKB-UniRule"/>
</dbReference>
<dbReference type="Proteomes" id="UP000032232">
    <property type="component" value="Unassembled WGS sequence"/>
</dbReference>
<dbReference type="PRINTS" id="PR01576">
    <property type="entry name" value="PDEFORMYLASE"/>
</dbReference>
<comment type="similarity">
    <text evidence="1 2">Belongs to the polypeptide deformylase family.</text>
</comment>
<evidence type="ECO:0000256" key="1">
    <source>
        <dbReference type="ARBA" id="ARBA00010759"/>
    </source>
</evidence>
<dbReference type="STRING" id="935700.jaqu_40690"/>
<dbReference type="Pfam" id="PF01327">
    <property type="entry name" value="Pep_deformylase"/>
    <property type="match status" value="1"/>
</dbReference>
<dbReference type="EC" id="3.5.1.88" evidence="2"/>
<evidence type="ECO:0000256" key="2">
    <source>
        <dbReference type="HAMAP-Rule" id="MF_00163"/>
    </source>
</evidence>
<keyword evidence="4" id="KW-1185">Reference proteome</keyword>
<name>A0A0D1EEF8_9RHOB</name>
<dbReference type="HAMAP" id="MF_00163">
    <property type="entry name" value="Pep_deformylase"/>
    <property type="match status" value="1"/>
</dbReference>
<gene>
    <name evidence="3" type="primary">def_2</name>
    <name evidence="2" type="synonym">def</name>
    <name evidence="3" type="ORF">jaqu_40690</name>
</gene>
<feature type="binding site" evidence="2">
    <location>
        <position position="101"/>
    </location>
    <ligand>
        <name>Fe cation</name>
        <dbReference type="ChEBI" id="CHEBI:24875"/>
    </ligand>
</feature>
<comment type="cofactor">
    <cofactor evidence="2">
        <name>Fe(2+)</name>
        <dbReference type="ChEBI" id="CHEBI:29033"/>
    </cofactor>
    <text evidence="2">Binds 1 Fe(2+) ion.</text>
</comment>
<sequence>MAGVRSMIRTMREILTILEHPHPCLRTVCAPAKGEVNGLIRGMFDAMYRAPGRGLAAPQVGEPIRLFVMDPSWRDGLPDPRVFVNPEIVARQGHQVNEEACLSIPGTTRRLERARRVVLAYDGRNGRRQESFEGFVAAIVQHEVDHLDGVLILDHPQAA</sequence>
<keyword evidence="2" id="KW-0408">Iron</keyword>
<proteinExistence type="inferred from homology"/>
<keyword evidence="2" id="KW-0648">Protein biosynthesis</keyword>
<organism evidence="3 4">
    <name type="scientific">Jannaschia aquimarina</name>
    <dbReference type="NCBI Taxonomy" id="935700"/>
    <lineage>
        <taxon>Bacteria</taxon>
        <taxon>Pseudomonadati</taxon>
        <taxon>Pseudomonadota</taxon>
        <taxon>Alphaproteobacteria</taxon>
        <taxon>Rhodobacterales</taxon>
        <taxon>Roseobacteraceae</taxon>
        <taxon>Jannaschia</taxon>
    </lineage>
</organism>
<dbReference type="Gene3D" id="3.90.45.10">
    <property type="entry name" value="Peptide deformylase"/>
    <property type="match status" value="1"/>
</dbReference>
<comment type="catalytic activity">
    <reaction evidence="2">
        <text>N-terminal N-formyl-L-methionyl-[peptide] + H2O = N-terminal L-methionyl-[peptide] + formate</text>
        <dbReference type="Rhea" id="RHEA:24420"/>
        <dbReference type="Rhea" id="RHEA-COMP:10639"/>
        <dbReference type="Rhea" id="RHEA-COMP:10640"/>
        <dbReference type="ChEBI" id="CHEBI:15377"/>
        <dbReference type="ChEBI" id="CHEBI:15740"/>
        <dbReference type="ChEBI" id="CHEBI:49298"/>
        <dbReference type="ChEBI" id="CHEBI:64731"/>
        <dbReference type="EC" id="3.5.1.88"/>
    </reaction>
</comment>
<dbReference type="CDD" id="cd00487">
    <property type="entry name" value="Pep_deformylase"/>
    <property type="match status" value="1"/>
</dbReference>
<evidence type="ECO:0000313" key="4">
    <source>
        <dbReference type="Proteomes" id="UP000032232"/>
    </source>
</evidence>
<reference evidence="3 4" key="1">
    <citation type="submission" date="2015-02" db="EMBL/GenBank/DDBJ databases">
        <title>Genome Sequence of Jannaschia aquimarina DSM28248, a member of the Roseobacter clade.</title>
        <authorList>
            <person name="Voget S."/>
            <person name="Daniel R."/>
        </authorList>
    </citation>
    <scope>NUCLEOTIDE SEQUENCE [LARGE SCALE GENOMIC DNA]</scope>
    <source>
        <strain evidence="3 4">GSW-M26</strain>
    </source>
</reference>
<dbReference type="PANTHER" id="PTHR10458:SF22">
    <property type="entry name" value="PEPTIDE DEFORMYLASE"/>
    <property type="match status" value="1"/>
</dbReference>
<accession>A0A0D1EEF8</accession>
<dbReference type="PATRIC" id="fig|935700.4.peg.4194"/>
<feature type="binding site" evidence="2">
    <location>
        <position position="142"/>
    </location>
    <ligand>
        <name>Fe cation</name>
        <dbReference type="ChEBI" id="CHEBI:24875"/>
    </ligand>
</feature>
<dbReference type="InterPro" id="IPR036821">
    <property type="entry name" value="Peptide_deformylase_sf"/>
</dbReference>
<keyword evidence="2 3" id="KW-0378">Hydrolase</keyword>
<dbReference type="PIRSF" id="PIRSF004749">
    <property type="entry name" value="Pep_def"/>
    <property type="match status" value="1"/>
</dbReference>
<comment type="function">
    <text evidence="2">Removes the formyl group from the N-terminal Met of newly synthesized proteins. Requires at least a dipeptide for an efficient rate of reaction. N-terminal L-methionine is a prerequisite for activity but the enzyme has broad specificity at other positions.</text>
</comment>
<dbReference type="GO" id="GO:0046872">
    <property type="term" value="F:metal ion binding"/>
    <property type="evidence" value="ECO:0007669"/>
    <property type="project" value="UniProtKB-KW"/>
</dbReference>
<dbReference type="GO" id="GO:0006412">
    <property type="term" value="P:translation"/>
    <property type="evidence" value="ECO:0007669"/>
    <property type="project" value="UniProtKB-UniRule"/>
</dbReference>
<protein>
    <recommendedName>
        <fullName evidence="2">Peptide deformylase</fullName>
        <shortName evidence="2">PDF</shortName>
        <ecNumber evidence="2">3.5.1.88</ecNumber>
    </recommendedName>
    <alternativeName>
        <fullName evidence="2">Polypeptide deformylase</fullName>
    </alternativeName>
</protein>
<dbReference type="EMBL" id="JYFE01000081">
    <property type="protein sequence ID" value="KIT14275.1"/>
    <property type="molecule type" value="Genomic_DNA"/>
</dbReference>
<dbReference type="SUPFAM" id="SSF56420">
    <property type="entry name" value="Peptide deformylase"/>
    <property type="match status" value="1"/>
</dbReference>
<feature type="binding site" evidence="2">
    <location>
        <position position="146"/>
    </location>
    <ligand>
        <name>Fe cation</name>
        <dbReference type="ChEBI" id="CHEBI:24875"/>
    </ligand>
</feature>
<evidence type="ECO:0000313" key="3">
    <source>
        <dbReference type="EMBL" id="KIT14275.1"/>
    </source>
</evidence>
<comment type="caution">
    <text evidence="3">The sequence shown here is derived from an EMBL/GenBank/DDBJ whole genome shotgun (WGS) entry which is preliminary data.</text>
</comment>
<feature type="active site" evidence="2">
    <location>
        <position position="143"/>
    </location>
</feature>